<evidence type="ECO:0000259" key="9">
    <source>
        <dbReference type="PROSITE" id="PS50178"/>
    </source>
</evidence>
<dbReference type="InterPro" id="IPR011011">
    <property type="entry name" value="Znf_FYVE_PHD"/>
</dbReference>
<evidence type="ECO:0000313" key="10">
    <source>
        <dbReference type="EMBL" id="CEG36185.1"/>
    </source>
</evidence>
<dbReference type="InterPro" id="IPR042405">
    <property type="entry name" value="Protrudin"/>
</dbReference>
<dbReference type="GO" id="GO:0008270">
    <property type="term" value="F:zinc ion binding"/>
    <property type="evidence" value="ECO:0007669"/>
    <property type="project" value="UniProtKB-KW"/>
</dbReference>
<feature type="region of interest" description="Disordered" evidence="8">
    <location>
        <begin position="1"/>
        <end position="31"/>
    </location>
</feature>
<proteinExistence type="predicted"/>
<reference evidence="11" key="1">
    <citation type="submission" date="2014-09" db="EMBL/GenBank/DDBJ databases">
        <authorList>
            <person name="Sharma Rahul"/>
            <person name="Thines Marco"/>
        </authorList>
    </citation>
    <scope>NUCLEOTIDE SEQUENCE [LARGE SCALE GENOMIC DNA]</scope>
</reference>
<dbReference type="GO" id="GO:0071782">
    <property type="term" value="C:endoplasmic reticulum tubular network"/>
    <property type="evidence" value="ECO:0007669"/>
    <property type="project" value="TreeGrafter"/>
</dbReference>
<accession>A0A0P1A6Y2</accession>
<dbReference type="SUPFAM" id="SSF57903">
    <property type="entry name" value="FYVE/PHD zinc finger"/>
    <property type="match status" value="1"/>
</dbReference>
<evidence type="ECO:0000256" key="2">
    <source>
        <dbReference type="ARBA" id="ARBA00022723"/>
    </source>
</evidence>
<dbReference type="OMA" id="PRWSRKY"/>
<dbReference type="Proteomes" id="UP000054928">
    <property type="component" value="Unassembled WGS sequence"/>
</dbReference>
<evidence type="ECO:0000256" key="6">
    <source>
        <dbReference type="ARBA" id="ARBA00023136"/>
    </source>
</evidence>
<dbReference type="GO" id="GO:0072659">
    <property type="term" value="P:protein localization to plasma membrane"/>
    <property type="evidence" value="ECO:0007669"/>
    <property type="project" value="InterPro"/>
</dbReference>
<keyword evidence="6" id="KW-0472">Membrane</keyword>
<evidence type="ECO:0000256" key="5">
    <source>
        <dbReference type="ARBA" id="ARBA00022833"/>
    </source>
</evidence>
<keyword evidence="3" id="KW-0967">Endosome</keyword>
<evidence type="ECO:0000256" key="8">
    <source>
        <dbReference type="SAM" id="MobiDB-lite"/>
    </source>
</evidence>
<dbReference type="GO" id="GO:0010008">
    <property type="term" value="C:endosome membrane"/>
    <property type="evidence" value="ECO:0007669"/>
    <property type="project" value="UniProtKB-SubCell"/>
</dbReference>
<evidence type="ECO:0000313" key="11">
    <source>
        <dbReference type="Proteomes" id="UP000054928"/>
    </source>
</evidence>
<protein>
    <submittedName>
        <fullName evidence="10">Zinc finger, RING/FYVE/PHD-type</fullName>
    </submittedName>
</protein>
<dbReference type="PANTHER" id="PTHR14543">
    <property type="entry name" value="PROTRUDIN"/>
    <property type="match status" value="1"/>
</dbReference>
<dbReference type="PANTHER" id="PTHR14543:SF1">
    <property type="entry name" value="PROTRUDIN"/>
    <property type="match status" value="1"/>
</dbReference>
<feature type="region of interest" description="Disordered" evidence="8">
    <location>
        <begin position="566"/>
        <end position="642"/>
    </location>
</feature>
<dbReference type="PROSITE" id="PS50178">
    <property type="entry name" value="ZF_FYVE"/>
    <property type="match status" value="1"/>
</dbReference>
<dbReference type="CDD" id="cd00065">
    <property type="entry name" value="FYVE_like_SF"/>
    <property type="match status" value="1"/>
</dbReference>
<organism evidence="10 11">
    <name type="scientific">Plasmopara halstedii</name>
    <name type="common">Downy mildew of sunflower</name>
    <dbReference type="NCBI Taxonomy" id="4781"/>
    <lineage>
        <taxon>Eukaryota</taxon>
        <taxon>Sar</taxon>
        <taxon>Stramenopiles</taxon>
        <taxon>Oomycota</taxon>
        <taxon>Peronosporomycetes</taxon>
        <taxon>Peronosporales</taxon>
        <taxon>Peronosporaceae</taxon>
        <taxon>Plasmopara</taxon>
    </lineage>
</organism>
<evidence type="ECO:0000256" key="7">
    <source>
        <dbReference type="PROSITE-ProRule" id="PRU00091"/>
    </source>
</evidence>
<dbReference type="GeneID" id="36395562"/>
<name>A0A0P1A6Y2_PLAHL</name>
<keyword evidence="5" id="KW-0862">Zinc</keyword>
<dbReference type="InterPro" id="IPR013083">
    <property type="entry name" value="Znf_RING/FYVE/PHD"/>
</dbReference>
<sequence>MMPHVEKHVQSNSMAATSSISSSMTTSPITQSIDSPGLSLWETQGAHHSIMLPYIRDHAEEMITRLQHENPRNYYVALKQVHDVCLYKRIKSTEMLPATSKASPSSSLLSKRGVSITQDSMDITNDFEFRGITRVPGSIDTVLNVLASETARENYWVALNTMKEIQTAALLSSARLYSPFQSTSITSNTEVDSTAFPRWSRKFLAAKFLKRNDQVLDCCYAEYATKYTETNNEGNDRQHGIVYRRSISEGALINTSSISAERLNKAKVPGATRIFIRNWLLDVVETQEPMICKLILTCTVFVPSNSGHGTVVLESDFREFCTQILVGTRRALTNQWINHAALTGIRSSLSWRRESRCCIVCSTQFSLLRKRYTCRSCGCSVCFKCCSKNFSSNFGSTMVSGARLQQRGKLKHECLLCIQFGPTSDSISSSVGYTSSRGRHLMTSPATISTSESRDYPISSRGREHMNIEQEDLDQAHPDLELYSTTSVTGSCSQRSVGSRCQRSISSQDDDDELDRDTGSLPPRTNMWIRTKKPKIVSDQKTTSSSGIFLLSELDKWTLSSNGNRMSGSFSSSYSQGNAPTRLQAKSAAPHPTALHPQKLQHRNDRAASENSVLLISHWPRNGSRKGPQESSYSTEDDEDVYSEDDLANFNLKLL</sequence>
<dbReference type="GO" id="GO:0016192">
    <property type="term" value="P:vesicle-mediated transport"/>
    <property type="evidence" value="ECO:0007669"/>
    <property type="project" value="InterPro"/>
</dbReference>
<feature type="compositionally biased region" description="Polar residues" evidence="8">
    <location>
        <begin position="490"/>
        <end position="503"/>
    </location>
</feature>
<keyword evidence="2" id="KW-0479">Metal-binding</keyword>
<feature type="domain" description="FYVE-type" evidence="9">
    <location>
        <begin position="352"/>
        <end position="417"/>
    </location>
</feature>
<evidence type="ECO:0000256" key="4">
    <source>
        <dbReference type="ARBA" id="ARBA00022771"/>
    </source>
</evidence>
<feature type="region of interest" description="Disordered" evidence="8">
    <location>
        <begin position="490"/>
        <end position="526"/>
    </location>
</feature>
<feature type="region of interest" description="Disordered" evidence="8">
    <location>
        <begin position="431"/>
        <end position="459"/>
    </location>
</feature>
<evidence type="ECO:0000256" key="1">
    <source>
        <dbReference type="ARBA" id="ARBA00004608"/>
    </source>
</evidence>
<dbReference type="OrthoDB" id="114327at2759"/>
<keyword evidence="4 7" id="KW-0863">Zinc-finger</keyword>
<feature type="compositionally biased region" description="Low complexity" evidence="8">
    <location>
        <begin position="10"/>
        <end position="31"/>
    </location>
</feature>
<dbReference type="InterPro" id="IPR017455">
    <property type="entry name" value="Znf_FYVE-rel"/>
</dbReference>
<dbReference type="Gene3D" id="3.30.40.10">
    <property type="entry name" value="Zinc/RING finger domain, C3HC4 (zinc finger)"/>
    <property type="match status" value="1"/>
</dbReference>
<evidence type="ECO:0000256" key="3">
    <source>
        <dbReference type="ARBA" id="ARBA00022753"/>
    </source>
</evidence>
<keyword evidence="11" id="KW-1185">Reference proteome</keyword>
<dbReference type="RefSeq" id="XP_024572554.1">
    <property type="nucleotide sequence ID" value="XM_024717013.1"/>
</dbReference>
<dbReference type="AlphaFoldDB" id="A0A0P1A6Y2"/>
<dbReference type="EMBL" id="CCYD01000112">
    <property type="protein sequence ID" value="CEG36185.1"/>
    <property type="molecule type" value="Genomic_DNA"/>
</dbReference>
<comment type="subcellular location">
    <subcellularLocation>
        <location evidence="1">Endosome membrane</location>
    </subcellularLocation>
</comment>
<dbReference type="GO" id="GO:0071787">
    <property type="term" value="P:endoplasmic reticulum tubular network formation"/>
    <property type="evidence" value="ECO:0007669"/>
    <property type="project" value="InterPro"/>
</dbReference>
<feature type="compositionally biased region" description="Low complexity" evidence="8">
    <location>
        <begin position="566"/>
        <end position="578"/>
    </location>
</feature>